<sequence length="118" mass="13157">MWVVFLLHGSLGNEVVGEHKVSWGKCKIGALFSRGPSGPEGVGSLSSMCSLELLNPAGSTQVLERVRLNLLGVWGHDNKHSTPFPRQIWKNRNSCSQRKRENKCILFSLSLMHSENEQ</sequence>
<evidence type="ECO:0000313" key="2">
    <source>
        <dbReference type="Proteomes" id="UP001176941"/>
    </source>
</evidence>
<proteinExistence type="predicted"/>
<name>A0ABN8Y901_RANTA</name>
<accession>A0ABN8Y901</accession>
<protein>
    <submittedName>
        <fullName evidence="1">Uncharacterized protein</fullName>
    </submittedName>
</protein>
<keyword evidence="2" id="KW-1185">Reference proteome</keyword>
<dbReference type="Proteomes" id="UP001176941">
    <property type="component" value="Chromosome 16"/>
</dbReference>
<gene>
    <name evidence="1" type="ORF">MRATA1EN1_LOCUS7000</name>
</gene>
<reference evidence="1" key="1">
    <citation type="submission" date="2023-04" db="EMBL/GenBank/DDBJ databases">
        <authorList>
            <consortium name="ELIXIR-Norway"/>
        </authorList>
    </citation>
    <scope>NUCLEOTIDE SEQUENCE [LARGE SCALE GENOMIC DNA]</scope>
</reference>
<evidence type="ECO:0000313" key="1">
    <source>
        <dbReference type="EMBL" id="CAI9158038.1"/>
    </source>
</evidence>
<dbReference type="EMBL" id="OX459952">
    <property type="protein sequence ID" value="CAI9158038.1"/>
    <property type="molecule type" value="Genomic_DNA"/>
</dbReference>
<organism evidence="1 2">
    <name type="scientific">Rangifer tarandus platyrhynchus</name>
    <name type="common">Svalbard reindeer</name>
    <dbReference type="NCBI Taxonomy" id="3082113"/>
    <lineage>
        <taxon>Eukaryota</taxon>
        <taxon>Metazoa</taxon>
        <taxon>Chordata</taxon>
        <taxon>Craniata</taxon>
        <taxon>Vertebrata</taxon>
        <taxon>Euteleostomi</taxon>
        <taxon>Mammalia</taxon>
        <taxon>Eutheria</taxon>
        <taxon>Laurasiatheria</taxon>
        <taxon>Artiodactyla</taxon>
        <taxon>Ruminantia</taxon>
        <taxon>Pecora</taxon>
        <taxon>Cervidae</taxon>
        <taxon>Odocoileinae</taxon>
        <taxon>Rangifer</taxon>
    </lineage>
</organism>